<reference evidence="1" key="1">
    <citation type="journal article" date="2021" name="Proc. Natl. Acad. Sci. U.S.A.">
        <title>A Catalog of Tens of Thousands of Viruses from Human Metagenomes Reveals Hidden Associations with Chronic Diseases.</title>
        <authorList>
            <person name="Tisza M.J."/>
            <person name="Buck C.B."/>
        </authorList>
    </citation>
    <scope>NUCLEOTIDE SEQUENCE</scope>
    <source>
        <strain evidence="1">CtJ2i1</strain>
    </source>
</reference>
<protein>
    <submittedName>
        <fullName evidence="1">Uncharacterized protein</fullName>
    </submittedName>
</protein>
<sequence>MFCFFSHIYPPENKMKQILPLLYNICITK</sequence>
<proteinExistence type="predicted"/>
<organism evidence="1">
    <name type="scientific">Myoviridae sp. ctJ2i1</name>
    <dbReference type="NCBI Taxonomy" id="2825079"/>
    <lineage>
        <taxon>Viruses</taxon>
        <taxon>Duplodnaviria</taxon>
        <taxon>Heunggongvirae</taxon>
        <taxon>Uroviricota</taxon>
        <taxon>Caudoviricetes</taxon>
    </lineage>
</organism>
<accession>A0A8S5V1Q8</accession>
<dbReference type="EMBL" id="BK016182">
    <property type="protein sequence ID" value="DAG00649.1"/>
    <property type="molecule type" value="Genomic_DNA"/>
</dbReference>
<name>A0A8S5V1Q8_9CAUD</name>
<evidence type="ECO:0000313" key="1">
    <source>
        <dbReference type="EMBL" id="DAG00649.1"/>
    </source>
</evidence>